<feature type="transmembrane region" description="Helical" evidence="1">
    <location>
        <begin position="44"/>
        <end position="64"/>
    </location>
</feature>
<feature type="transmembrane region" description="Helical" evidence="1">
    <location>
        <begin position="21"/>
        <end position="38"/>
    </location>
</feature>
<name>A0ABX8SL04_9ACTN</name>
<organism evidence="2 3">
    <name type="scientific">Tessaracoccus palaemonis</name>
    <dbReference type="NCBI Taxonomy" id="2829499"/>
    <lineage>
        <taxon>Bacteria</taxon>
        <taxon>Bacillati</taxon>
        <taxon>Actinomycetota</taxon>
        <taxon>Actinomycetes</taxon>
        <taxon>Propionibacteriales</taxon>
        <taxon>Propionibacteriaceae</taxon>
        <taxon>Tessaracoccus</taxon>
    </lineage>
</organism>
<evidence type="ECO:0000313" key="3">
    <source>
        <dbReference type="Proteomes" id="UP000824504"/>
    </source>
</evidence>
<keyword evidence="1" id="KW-0812">Transmembrane</keyword>
<reference evidence="2 3" key="1">
    <citation type="submission" date="2021-07" db="EMBL/GenBank/DDBJ databases">
        <title>complete genome sequencing of Tessaracoccus sp.J1M15.</title>
        <authorList>
            <person name="Bae J.-W."/>
            <person name="Kim D.-y."/>
        </authorList>
    </citation>
    <scope>NUCLEOTIDE SEQUENCE [LARGE SCALE GENOMIC DNA]</scope>
    <source>
        <strain evidence="2 3">J1M15</strain>
    </source>
</reference>
<dbReference type="RefSeq" id="WP_219083990.1">
    <property type="nucleotide sequence ID" value="NZ_CP079216.1"/>
</dbReference>
<accession>A0ABX8SL04</accession>
<evidence type="ECO:0000313" key="2">
    <source>
        <dbReference type="EMBL" id="QXT64066.1"/>
    </source>
</evidence>
<keyword evidence="3" id="KW-1185">Reference proteome</keyword>
<evidence type="ECO:0008006" key="4">
    <source>
        <dbReference type="Google" id="ProtNLM"/>
    </source>
</evidence>
<keyword evidence="1" id="KW-1133">Transmembrane helix</keyword>
<dbReference type="EMBL" id="CP079216">
    <property type="protein sequence ID" value="QXT64066.1"/>
    <property type="molecule type" value="Genomic_DNA"/>
</dbReference>
<feature type="transmembrane region" description="Helical" evidence="1">
    <location>
        <begin position="111"/>
        <end position="132"/>
    </location>
</feature>
<gene>
    <name evidence="2" type="ORF">KDB89_06330</name>
</gene>
<dbReference type="Proteomes" id="UP000824504">
    <property type="component" value="Chromosome"/>
</dbReference>
<protein>
    <recommendedName>
        <fullName evidence="4">ATP synthase protein I</fullName>
    </recommendedName>
</protein>
<keyword evidence="1" id="KW-0472">Membrane</keyword>
<proteinExistence type="predicted"/>
<sequence length="150" mass="15596">MAERRVSAATRRAREMMIGGLVAGHVVGLTIIGLALALDGASAALTAALGFAAVVIFYSIGQALEVVASELEPFQGLGLVMVSYAVRVIGIAAGLWGVLNLDAVAPHVRDGWLLLSVAGTVLAWVSGVVVIASRQRVPVYDTEYTPPRSN</sequence>
<evidence type="ECO:0000256" key="1">
    <source>
        <dbReference type="SAM" id="Phobius"/>
    </source>
</evidence>
<feature type="transmembrane region" description="Helical" evidence="1">
    <location>
        <begin position="76"/>
        <end position="99"/>
    </location>
</feature>